<accession>A0A0B7MDY2</accession>
<organism evidence="2 3">
    <name type="scientific">Syntrophaceticus schinkii</name>
    <dbReference type="NCBI Taxonomy" id="499207"/>
    <lineage>
        <taxon>Bacteria</taxon>
        <taxon>Bacillati</taxon>
        <taxon>Bacillota</taxon>
        <taxon>Clostridia</taxon>
        <taxon>Thermoanaerobacterales</taxon>
        <taxon>Thermoanaerobacterales Family III. Incertae Sedis</taxon>
        <taxon>Syntrophaceticus</taxon>
    </lineage>
</organism>
<gene>
    <name evidence="2" type="ORF">SSCH_1670002</name>
</gene>
<feature type="domain" description="PPM-type phosphatase" evidence="1">
    <location>
        <begin position="1"/>
        <end position="103"/>
    </location>
</feature>
<dbReference type="Proteomes" id="UP000046155">
    <property type="component" value="Unassembled WGS sequence"/>
</dbReference>
<reference evidence="3" key="1">
    <citation type="submission" date="2015-01" db="EMBL/GenBank/DDBJ databases">
        <authorList>
            <person name="Manzoor Shahid"/>
            <person name="Zubair Saima"/>
        </authorList>
    </citation>
    <scope>NUCLEOTIDE SEQUENCE [LARGE SCALE GENOMIC DNA]</scope>
    <source>
        <strain evidence="3">Sp3</strain>
    </source>
</reference>
<dbReference type="InterPro" id="IPR001932">
    <property type="entry name" value="PPM-type_phosphatase-like_dom"/>
</dbReference>
<sequence length="105" mass="11647">MPHFLLKTESWPKTLTNNHPSSSRLTRFVGMNAPALPEYFVCDVAPGDRILLCSDGLYGMVNEEDITRIMRSSRNPGTVCAKLIDQANVNGGHDNISVIYIQIVN</sequence>
<proteinExistence type="predicted"/>
<dbReference type="Gene3D" id="3.60.40.10">
    <property type="entry name" value="PPM-type phosphatase domain"/>
    <property type="match status" value="1"/>
</dbReference>
<evidence type="ECO:0000313" key="2">
    <source>
        <dbReference type="EMBL" id="CEO88255.1"/>
    </source>
</evidence>
<dbReference type="PROSITE" id="PS51746">
    <property type="entry name" value="PPM_2"/>
    <property type="match status" value="1"/>
</dbReference>
<protein>
    <recommendedName>
        <fullName evidence="1">PPM-type phosphatase domain-containing protein</fullName>
    </recommendedName>
</protein>
<name>A0A0B7MDY2_9FIRM</name>
<evidence type="ECO:0000313" key="3">
    <source>
        <dbReference type="Proteomes" id="UP000046155"/>
    </source>
</evidence>
<dbReference type="AlphaFoldDB" id="A0A0B7MDY2"/>
<keyword evidence="3" id="KW-1185">Reference proteome</keyword>
<dbReference type="SUPFAM" id="SSF81606">
    <property type="entry name" value="PP2C-like"/>
    <property type="match status" value="1"/>
</dbReference>
<dbReference type="EMBL" id="CDRZ01000076">
    <property type="protein sequence ID" value="CEO88255.1"/>
    <property type="molecule type" value="Genomic_DNA"/>
</dbReference>
<dbReference type="InterPro" id="IPR036457">
    <property type="entry name" value="PPM-type-like_dom_sf"/>
</dbReference>
<evidence type="ECO:0000259" key="1">
    <source>
        <dbReference type="PROSITE" id="PS51746"/>
    </source>
</evidence>